<dbReference type="Proteomes" id="UP001597307">
    <property type="component" value="Unassembled WGS sequence"/>
</dbReference>
<dbReference type="Pfam" id="PF13711">
    <property type="entry name" value="DUF4160"/>
    <property type="match status" value="1"/>
</dbReference>
<evidence type="ECO:0000313" key="2">
    <source>
        <dbReference type="EMBL" id="MFD1846747.1"/>
    </source>
</evidence>
<dbReference type="InterPro" id="IPR025427">
    <property type="entry name" value="DUF4160"/>
</dbReference>
<feature type="non-terminal residue" evidence="2">
    <location>
        <position position="1"/>
    </location>
</feature>
<dbReference type="RefSeq" id="WP_343878400.1">
    <property type="nucleotide sequence ID" value="NZ_BAAAIJ010000017.1"/>
</dbReference>
<feature type="compositionally biased region" description="Basic residues" evidence="1">
    <location>
        <begin position="1"/>
        <end position="19"/>
    </location>
</feature>
<accession>A0ABW4Q7S2</accession>
<evidence type="ECO:0000256" key="1">
    <source>
        <dbReference type="SAM" id="MobiDB-lite"/>
    </source>
</evidence>
<name>A0ABW4Q7S2_9MICC</name>
<keyword evidence="3" id="KW-1185">Reference proteome</keyword>
<comment type="caution">
    <text evidence="2">The sequence shown here is derived from an EMBL/GenBank/DDBJ whole genome shotgun (WGS) entry which is preliminary data.</text>
</comment>
<dbReference type="EMBL" id="JBHUGA010000029">
    <property type="protein sequence ID" value="MFD1846747.1"/>
    <property type="molecule type" value="Genomic_DNA"/>
</dbReference>
<gene>
    <name evidence="2" type="ORF">ACFSFX_09075</name>
</gene>
<sequence>TATGKTGRKKTNQLSHRRWTANGGPTRLALEGGVTLVVHSNDHPPPHVHVQIKGEPKLEFKVNLETAEVIGTVRGIKSNKLAGMVAAVIENRDTLAGWWEKYQGTSVSIPVDPD</sequence>
<proteinExistence type="predicted"/>
<organism evidence="2 3">
    <name type="scientific">Arthrobacter flavus</name>
    <dbReference type="NCBI Taxonomy" id="95172"/>
    <lineage>
        <taxon>Bacteria</taxon>
        <taxon>Bacillati</taxon>
        <taxon>Actinomycetota</taxon>
        <taxon>Actinomycetes</taxon>
        <taxon>Micrococcales</taxon>
        <taxon>Micrococcaceae</taxon>
        <taxon>Arthrobacter</taxon>
    </lineage>
</organism>
<protein>
    <submittedName>
        <fullName evidence="2">DUF4160 domain-containing protein</fullName>
    </submittedName>
</protein>
<reference evidence="3" key="1">
    <citation type="journal article" date="2019" name="Int. J. Syst. Evol. Microbiol.">
        <title>The Global Catalogue of Microorganisms (GCM) 10K type strain sequencing project: providing services to taxonomists for standard genome sequencing and annotation.</title>
        <authorList>
            <consortium name="The Broad Institute Genomics Platform"/>
            <consortium name="The Broad Institute Genome Sequencing Center for Infectious Disease"/>
            <person name="Wu L."/>
            <person name="Ma J."/>
        </authorList>
    </citation>
    <scope>NUCLEOTIDE SEQUENCE [LARGE SCALE GENOMIC DNA]</scope>
    <source>
        <strain evidence="3">JCM 11496</strain>
    </source>
</reference>
<feature type="region of interest" description="Disordered" evidence="1">
    <location>
        <begin position="1"/>
        <end position="25"/>
    </location>
</feature>
<evidence type="ECO:0000313" key="3">
    <source>
        <dbReference type="Proteomes" id="UP001597307"/>
    </source>
</evidence>